<dbReference type="Proteomes" id="UP000321525">
    <property type="component" value="Unassembled WGS sequence"/>
</dbReference>
<dbReference type="PROSITE" id="PS50112">
    <property type="entry name" value="PAS"/>
    <property type="match status" value="2"/>
</dbReference>
<feature type="domain" description="GGDEF" evidence="6">
    <location>
        <begin position="281"/>
        <end position="413"/>
    </location>
</feature>
<dbReference type="InterPro" id="IPR000700">
    <property type="entry name" value="PAS-assoc_C"/>
</dbReference>
<dbReference type="Gene3D" id="3.30.450.20">
    <property type="entry name" value="PAS domain"/>
    <property type="match status" value="2"/>
</dbReference>
<dbReference type="PROSITE" id="PS50113">
    <property type="entry name" value="PAC"/>
    <property type="match status" value="1"/>
</dbReference>
<dbReference type="NCBIfam" id="TIGR00254">
    <property type="entry name" value="GGDEF"/>
    <property type="match status" value="1"/>
</dbReference>
<dbReference type="FunFam" id="3.30.70.270:FF:000001">
    <property type="entry name" value="Diguanylate cyclase domain protein"/>
    <property type="match status" value="1"/>
</dbReference>
<dbReference type="GO" id="GO:0043709">
    <property type="term" value="P:cell adhesion involved in single-species biofilm formation"/>
    <property type="evidence" value="ECO:0007669"/>
    <property type="project" value="TreeGrafter"/>
</dbReference>
<evidence type="ECO:0000259" key="4">
    <source>
        <dbReference type="PROSITE" id="PS50112"/>
    </source>
</evidence>
<gene>
    <name evidence="7" type="ORF">ESZ26_09745</name>
    <name evidence="8" type="ORF">ESZ27_10890</name>
</gene>
<dbReference type="EMBL" id="VOLR01000012">
    <property type="protein sequence ID" value="TWX59363.1"/>
    <property type="molecule type" value="Genomic_DNA"/>
</dbReference>
<dbReference type="Pfam" id="PF08448">
    <property type="entry name" value="PAS_4"/>
    <property type="match status" value="2"/>
</dbReference>
<dbReference type="InterPro" id="IPR013656">
    <property type="entry name" value="PAS_4"/>
</dbReference>
<dbReference type="InterPro" id="IPR029787">
    <property type="entry name" value="Nucleotide_cyclase"/>
</dbReference>
<reference evidence="8 10" key="1">
    <citation type="submission" date="2019-07" db="EMBL/GenBank/DDBJ databases">
        <title>Genomes of sea-ice associated Colwellia species.</title>
        <authorList>
            <person name="Bowman J.P."/>
        </authorList>
    </citation>
    <scope>NUCLEOTIDE SEQUENCE [LARGE SCALE GENOMIC DNA]</scope>
    <source>
        <strain evidence="7 9">ACAM 607</strain>
        <strain evidence="8 10">IC036</strain>
    </source>
</reference>
<sequence>MLAEVLNNVGTCIFTKDINGCYTYVNQAVLDLLNVNLAEIIGFDDSQFFDLALSQQLKKNDQKVIKEAITVENEETNFIKVLQETRIYKTVKKPLFDDKNNVIGMCGVSTDITAEKKLQQIVKTQKKLLHTILDNVDAYIYMKDNERTFKYVNSKVAELFGTPVENIIGKKDTEVLPLDVAEHFNKSDQQVFDTGEKQTIEETSEDEHGNVLHYISTKIPYQQQGELPTLIGFSTDVSELYVLKEEFKKQANTDSLTKLYNRRYFIDHAEREFHRAKRHLRILSLIAIDIDHFKDINDSYGHPIGDQVLMSVAQCLLPCVRQEDILARIGGEEFSILLPETTLQSAKVVAERIRLNQSNLIIKGEWQGEIQVTVSIGVTCIRFEDDNFNDFFTRADKALYQAKNSGRDQVFCW</sequence>
<accession>A0A5C6QAW7</accession>
<comment type="cofactor">
    <cofactor evidence="1">
        <name>Mg(2+)</name>
        <dbReference type="ChEBI" id="CHEBI:18420"/>
    </cofactor>
</comment>
<dbReference type="GO" id="GO:0052621">
    <property type="term" value="F:diguanylate cyclase activity"/>
    <property type="evidence" value="ECO:0007669"/>
    <property type="project" value="UniProtKB-EC"/>
</dbReference>
<dbReference type="CDD" id="cd00130">
    <property type="entry name" value="PAS"/>
    <property type="match status" value="1"/>
</dbReference>
<dbReference type="SUPFAM" id="SSF55785">
    <property type="entry name" value="PYP-like sensor domain (PAS domain)"/>
    <property type="match status" value="2"/>
</dbReference>
<dbReference type="PROSITE" id="PS50887">
    <property type="entry name" value="GGDEF"/>
    <property type="match status" value="1"/>
</dbReference>
<dbReference type="AlphaFoldDB" id="A0A5C6QAW7"/>
<evidence type="ECO:0000256" key="2">
    <source>
        <dbReference type="ARBA" id="ARBA00012528"/>
    </source>
</evidence>
<evidence type="ECO:0000313" key="7">
    <source>
        <dbReference type="EMBL" id="TWX59363.1"/>
    </source>
</evidence>
<dbReference type="OrthoDB" id="73375at2"/>
<dbReference type="Gene3D" id="3.30.70.270">
    <property type="match status" value="1"/>
</dbReference>
<comment type="catalytic activity">
    <reaction evidence="3">
        <text>2 GTP = 3',3'-c-di-GMP + 2 diphosphate</text>
        <dbReference type="Rhea" id="RHEA:24898"/>
        <dbReference type="ChEBI" id="CHEBI:33019"/>
        <dbReference type="ChEBI" id="CHEBI:37565"/>
        <dbReference type="ChEBI" id="CHEBI:58805"/>
        <dbReference type="EC" id="2.7.7.65"/>
    </reaction>
</comment>
<dbReference type="GO" id="GO:1902201">
    <property type="term" value="P:negative regulation of bacterial-type flagellum-dependent cell motility"/>
    <property type="evidence" value="ECO:0007669"/>
    <property type="project" value="TreeGrafter"/>
</dbReference>
<dbReference type="NCBIfam" id="TIGR00229">
    <property type="entry name" value="sensory_box"/>
    <property type="match status" value="1"/>
</dbReference>
<evidence type="ECO:0000313" key="8">
    <source>
        <dbReference type="EMBL" id="TWX66195.1"/>
    </source>
</evidence>
<evidence type="ECO:0000256" key="3">
    <source>
        <dbReference type="ARBA" id="ARBA00034247"/>
    </source>
</evidence>
<dbReference type="SMART" id="SM00091">
    <property type="entry name" value="PAS"/>
    <property type="match status" value="2"/>
</dbReference>
<dbReference type="SUPFAM" id="SSF55073">
    <property type="entry name" value="Nucleotide cyclase"/>
    <property type="match status" value="1"/>
</dbReference>
<dbReference type="InterPro" id="IPR043128">
    <property type="entry name" value="Rev_trsase/Diguanyl_cyclase"/>
</dbReference>
<dbReference type="InterPro" id="IPR000014">
    <property type="entry name" value="PAS"/>
</dbReference>
<evidence type="ECO:0000259" key="5">
    <source>
        <dbReference type="PROSITE" id="PS50113"/>
    </source>
</evidence>
<protein>
    <recommendedName>
        <fullName evidence="2">diguanylate cyclase</fullName>
        <ecNumber evidence="2">2.7.7.65</ecNumber>
    </recommendedName>
</protein>
<dbReference type="InterPro" id="IPR035965">
    <property type="entry name" value="PAS-like_dom_sf"/>
</dbReference>
<feature type="domain" description="PAS" evidence="4">
    <location>
        <begin position="1"/>
        <end position="42"/>
    </location>
</feature>
<evidence type="ECO:0000313" key="10">
    <source>
        <dbReference type="Proteomes" id="UP000321917"/>
    </source>
</evidence>
<dbReference type="InterPro" id="IPR050469">
    <property type="entry name" value="Diguanylate_Cyclase"/>
</dbReference>
<evidence type="ECO:0000313" key="9">
    <source>
        <dbReference type="Proteomes" id="UP000321525"/>
    </source>
</evidence>
<feature type="domain" description="PAS" evidence="4">
    <location>
        <begin position="125"/>
        <end position="203"/>
    </location>
</feature>
<evidence type="ECO:0000259" key="6">
    <source>
        <dbReference type="PROSITE" id="PS50887"/>
    </source>
</evidence>
<dbReference type="CDD" id="cd01949">
    <property type="entry name" value="GGDEF"/>
    <property type="match status" value="1"/>
</dbReference>
<name>A0A5C6QAW7_9GAMM</name>
<dbReference type="GO" id="GO:0005886">
    <property type="term" value="C:plasma membrane"/>
    <property type="evidence" value="ECO:0007669"/>
    <property type="project" value="TreeGrafter"/>
</dbReference>
<feature type="domain" description="PAC" evidence="5">
    <location>
        <begin position="72"/>
        <end position="124"/>
    </location>
</feature>
<dbReference type="EC" id="2.7.7.65" evidence="2"/>
<dbReference type="PANTHER" id="PTHR45138:SF9">
    <property type="entry name" value="DIGUANYLATE CYCLASE DGCM-RELATED"/>
    <property type="match status" value="1"/>
</dbReference>
<dbReference type="InterPro" id="IPR000160">
    <property type="entry name" value="GGDEF_dom"/>
</dbReference>
<dbReference type="Proteomes" id="UP000321917">
    <property type="component" value="Unassembled WGS sequence"/>
</dbReference>
<dbReference type="Pfam" id="PF00990">
    <property type="entry name" value="GGDEF"/>
    <property type="match status" value="1"/>
</dbReference>
<comment type="caution">
    <text evidence="8">The sequence shown here is derived from an EMBL/GenBank/DDBJ whole genome shotgun (WGS) entry which is preliminary data.</text>
</comment>
<dbReference type="PANTHER" id="PTHR45138">
    <property type="entry name" value="REGULATORY COMPONENTS OF SENSORY TRANSDUCTION SYSTEM"/>
    <property type="match status" value="1"/>
</dbReference>
<organism evidence="8 10">
    <name type="scientific">Colwellia hornerae</name>
    <dbReference type="NCBI Taxonomy" id="89402"/>
    <lineage>
        <taxon>Bacteria</taxon>
        <taxon>Pseudomonadati</taxon>
        <taxon>Pseudomonadota</taxon>
        <taxon>Gammaproteobacteria</taxon>
        <taxon>Alteromonadales</taxon>
        <taxon>Colwelliaceae</taxon>
        <taxon>Colwellia</taxon>
    </lineage>
</organism>
<proteinExistence type="predicted"/>
<evidence type="ECO:0000256" key="1">
    <source>
        <dbReference type="ARBA" id="ARBA00001946"/>
    </source>
</evidence>
<dbReference type="EMBL" id="VOLQ01000019">
    <property type="protein sequence ID" value="TWX66195.1"/>
    <property type="molecule type" value="Genomic_DNA"/>
</dbReference>
<keyword evidence="9" id="KW-1185">Reference proteome</keyword>
<dbReference type="SMART" id="SM00267">
    <property type="entry name" value="GGDEF"/>
    <property type="match status" value="1"/>
</dbReference>